<feature type="region of interest" description="Disordered" evidence="1">
    <location>
        <begin position="923"/>
        <end position="962"/>
    </location>
</feature>
<dbReference type="AlphaFoldDB" id="A0AAN9C1Y7"/>
<keyword evidence="4" id="KW-1185">Reference proteome</keyword>
<feature type="region of interest" description="Disordered" evidence="1">
    <location>
        <begin position="650"/>
        <end position="672"/>
    </location>
</feature>
<dbReference type="InterPro" id="IPR011528">
    <property type="entry name" value="NERD"/>
</dbReference>
<dbReference type="Pfam" id="PF08378">
    <property type="entry name" value="NERD"/>
    <property type="match status" value="1"/>
</dbReference>
<comment type="caution">
    <text evidence="3">The sequence shown here is derived from an EMBL/GenBank/DDBJ whole genome shotgun (WGS) entry which is preliminary data.</text>
</comment>
<gene>
    <name evidence="3" type="ORF">V1264_001788</name>
</gene>
<evidence type="ECO:0000259" key="2">
    <source>
        <dbReference type="Pfam" id="PF08378"/>
    </source>
</evidence>
<dbReference type="InterPro" id="IPR027417">
    <property type="entry name" value="P-loop_NTPase"/>
</dbReference>
<evidence type="ECO:0000256" key="1">
    <source>
        <dbReference type="SAM" id="MobiDB-lite"/>
    </source>
</evidence>
<feature type="region of interest" description="Disordered" evidence="1">
    <location>
        <begin position="118"/>
        <end position="212"/>
    </location>
</feature>
<organism evidence="3 4">
    <name type="scientific">Littorina saxatilis</name>
    <dbReference type="NCBI Taxonomy" id="31220"/>
    <lineage>
        <taxon>Eukaryota</taxon>
        <taxon>Metazoa</taxon>
        <taxon>Spiralia</taxon>
        <taxon>Lophotrochozoa</taxon>
        <taxon>Mollusca</taxon>
        <taxon>Gastropoda</taxon>
        <taxon>Caenogastropoda</taxon>
        <taxon>Littorinimorpha</taxon>
        <taxon>Littorinoidea</taxon>
        <taxon>Littorinidae</taxon>
        <taxon>Littorina</taxon>
    </lineage>
</organism>
<proteinExistence type="predicted"/>
<dbReference type="Gene3D" id="3.40.50.300">
    <property type="entry name" value="P-loop containing nucleotide triphosphate hydrolases"/>
    <property type="match status" value="1"/>
</dbReference>
<feature type="compositionally biased region" description="Polar residues" evidence="1">
    <location>
        <begin position="813"/>
        <end position="823"/>
    </location>
</feature>
<feature type="region of interest" description="Disordered" evidence="1">
    <location>
        <begin position="798"/>
        <end position="828"/>
    </location>
</feature>
<feature type="region of interest" description="Disordered" evidence="1">
    <location>
        <begin position="320"/>
        <end position="343"/>
    </location>
</feature>
<dbReference type="Proteomes" id="UP001374579">
    <property type="component" value="Unassembled WGS sequence"/>
</dbReference>
<feature type="compositionally biased region" description="Polar residues" evidence="1">
    <location>
        <begin position="322"/>
        <end position="336"/>
    </location>
</feature>
<evidence type="ECO:0000313" key="3">
    <source>
        <dbReference type="EMBL" id="KAK7116033.1"/>
    </source>
</evidence>
<accession>A0AAN9C1Y7</accession>
<evidence type="ECO:0000313" key="4">
    <source>
        <dbReference type="Proteomes" id="UP001374579"/>
    </source>
</evidence>
<feature type="compositionally biased region" description="Gly residues" evidence="1">
    <location>
        <begin position="157"/>
        <end position="193"/>
    </location>
</feature>
<sequence>MAAPPAENGDFNELKLTISGVTRTFAEWTEDFVDRYYPDLHQRCYRVPALHFNQQELSTKSVTEDGEGIFLKNHILQGDLAHTVILEHFERLGHHLQEHHGTPLFIISSLEFDNYLAKIPNPQSPKKKKRYPKKKQKHETKVTDQGKREPTLLTEKAGGGGKGNKGEGGGGKGNEGGGGGIGNEGGGAGGGAEGGRDDHQPQQPPRAGQRGEIDVVILSQKWGVILVEVKSTMSPHNTWQHSAEEKRRSVLQAIQQVKESNRVVNEIMPDLSCLPQCVTQVVALPYISREQLQQALSDEDDVGEDVVFICKDDLDEKDQRTQKAANTQGHETGVDTTETKEYVPTSEAWTPPLYDWWQTTIGEGKQPLPLKDMRTMVGRVCGLLSTVKVWTWTKPRVEVRTAAQAISQVGECFSQVVLNPTQTAILADRASTHVVLSGPMGSGKTLLLQLKGKQWVRKNRRVVIINVRNSARGRPIGYLLEEAVRKHADEAKSGTVERHNLALDDFDMDTFAADLEKQGSVDNMGFLLDELTRHTFKLVMQLRDKFPSADIWFSNMNCREVPEGFRLYRLTDCLRCPPSVQLLLKELDLNPLHKGVYTTRSAARGLPCDGPPSIFIYHKDHNTDIRSTDCVQCADRLVDILHNLGLVIPGDGSEKSQNPPTAPRQAKKATSADAAPLTFRDVMFLHSIPSAYYRRVAEERWETDIPDVIKCILYLLRCKFLLRLTERGVPMKFALDMTSHDIALPTKDEITVTDVVSVPSLERKVVIFMSGGEAFTDQEVDSTSVSMAVKLLQNTFGKETDAAPSPTSKDEVNSSNAGDNQAGRNEEMDTSMEDTAVNMLHTLITIQQSRIAFPHIIKATKEDIRQAFKAIFRDMKVKTTAQWFEGEEFPETPSSAHSNGVKVRRAMEARGDSPRLLEALNHQEKKLGSNTHDPSIRNGRKSISNHSFNVPDYEPDVCDSDGQKCHMEEKIAKEDGKR</sequence>
<dbReference type="EMBL" id="JBAMIC010000001">
    <property type="protein sequence ID" value="KAK7116033.1"/>
    <property type="molecule type" value="Genomic_DNA"/>
</dbReference>
<reference evidence="3 4" key="1">
    <citation type="submission" date="2024-02" db="EMBL/GenBank/DDBJ databases">
        <title>Chromosome-scale genome assembly of the rough periwinkle Littorina saxatilis.</title>
        <authorList>
            <person name="De Jode A."/>
            <person name="Faria R."/>
            <person name="Formenti G."/>
            <person name="Sims Y."/>
            <person name="Smith T.P."/>
            <person name="Tracey A."/>
            <person name="Wood J.M.D."/>
            <person name="Zagrodzka Z.B."/>
            <person name="Johannesson K."/>
            <person name="Butlin R.K."/>
            <person name="Leder E.H."/>
        </authorList>
    </citation>
    <scope>NUCLEOTIDE SEQUENCE [LARGE SCALE GENOMIC DNA]</scope>
    <source>
        <strain evidence="3">Snail1</strain>
        <tissue evidence="3">Muscle</tissue>
    </source>
</reference>
<feature type="compositionally biased region" description="Basic residues" evidence="1">
    <location>
        <begin position="125"/>
        <end position="138"/>
    </location>
</feature>
<protein>
    <recommendedName>
        <fullName evidence="2">NERD domain-containing protein</fullName>
    </recommendedName>
</protein>
<name>A0AAN9C1Y7_9CAEN</name>
<feature type="domain" description="NERD" evidence="2">
    <location>
        <begin position="204"/>
        <end position="284"/>
    </location>
</feature>
<dbReference type="SUPFAM" id="SSF52540">
    <property type="entry name" value="P-loop containing nucleoside triphosphate hydrolases"/>
    <property type="match status" value="2"/>
</dbReference>
<feature type="compositionally biased region" description="Basic and acidic residues" evidence="1">
    <location>
        <begin position="139"/>
        <end position="150"/>
    </location>
</feature>